<dbReference type="PROSITE" id="PS50113">
    <property type="entry name" value="PAC"/>
    <property type="match status" value="1"/>
</dbReference>
<keyword evidence="4" id="KW-1185">Reference proteome</keyword>
<name>A0A366M0Y1_9ACTN</name>
<dbReference type="AlphaFoldDB" id="A0A366M0Y1"/>
<evidence type="ECO:0000259" key="2">
    <source>
        <dbReference type="PROSITE" id="PS50113"/>
    </source>
</evidence>
<keyword evidence="1" id="KW-0378">Hydrolase</keyword>
<feature type="domain" description="PAC" evidence="2">
    <location>
        <begin position="293"/>
        <end position="344"/>
    </location>
</feature>
<organism evidence="3 4">
    <name type="scientific">Spongiactinospora rosea</name>
    <dbReference type="NCBI Taxonomy" id="2248750"/>
    <lineage>
        <taxon>Bacteria</taxon>
        <taxon>Bacillati</taxon>
        <taxon>Actinomycetota</taxon>
        <taxon>Actinomycetes</taxon>
        <taxon>Streptosporangiales</taxon>
        <taxon>Streptosporangiaceae</taxon>
        <taxon>Spongiactinospora</taxon>
    </lineage>
</organism>
<dbReference type="Gene3D" id="3.30.450.20">
    <property type="entry name" value="PAS domain"/>
    <property type="match status" value="1"/>
</dbReference>
<dbReference type="SUPFAM" id="SSF55785">
    <property type="entry name" value="PYP-like sensor domain (PAS domain)"/>
    <property type="match status" value="1"/>
</dbReference>
<dbReference type="OrthoDB" id="7943561at2"/>
<gene>
    <name evidence="3" type="ORF">DP939_13290</name>
</gene>
<dbReference type="InterPro" id="IPR000700">
    <property type="entry name" value="PAS-assoc_C"/>
</dbReference>
<proteinExistence type="predicted"/>
<evidence type="ECO:0000313" key="3">
    <source>
        <dbReference type="EMBL" id="RBQ19697.1"/>
    </source>
</evidence>
<accession>A0A366M0Y1</accession>
<evidence type="ECO:0000313" key="4">
    <source>
        <dbReference type="Proteomes" id="UP000253303"/>
    </source>
</evidence>
<evidence type="ECO:0000256" key="1">
    <source>
        <dbReference type="ARBA" id="ARBA00022801"/>
    </source>
</evidence>
<dbReference type="Gene3D" id="3.60.40.10">
    <property type="entry name" value="PPM-type phosphatase domain"/>
    <property type="match status" value="1"/>
</dbReference>
<protein>
    <recommendedName>
        <fullName evidence="2">PAC domain-containing protein</fullName>
    </recommendedName>
</protein>
<dbReference type="SMART" id="SM00331">
    <property type="entry name" value="PP2C_SIG"/>
    <property type="match status" value="1"/>
</dbReference>
<dbReference type="PANTHER" id="PTHR43156:SF2">
    <property type="entry name" value="STAGE II SPORULATION PROTEIN E"/>
    <property type="match status" value="1"/>
</dbReference>
<dbReference type="EMBL" id="QMEY01000004">
    <property type="protein sequence ID" value="RBQ19697.1"/>
    <property type="molecule type" value="Genomic_DNA"/>
</dbReference>
<dbReference type="RefSeq" id="WP_113980964.1">
    <property type="nucleotide sequence ID" value="NZ_QMEY01000004.1"/>
</dbReference>
<dbReference type="SUPFAM" id="SSF81606">
    <property type="entry name" value="PP2C-like"/>
    <property type="match status" value="1"/>
</dbReference>
<dbReference type="GO" id="GO:0016791">
    <property type="term" value="F:phosphatase activity"/>
    <property type="evidence" value="ECO:0007669"/>
    <property type="project" value="TreeGrafter"/>
</dbReference>
<dbReference type="InterPro" id="IPR035965">
    <property type="entry name" value="PAS-like_dom_sf"/>
</dbReference>
<comment type="caution">
    <text evidence="3">The sequence shown here is derived from an EMBL/GenBank/DDBJ whole genome shotgun (WGS) entry which is preliminary data.</text>
</comment>
<dbReference type="Pfam" id="PF07228">
    <property type="entry name" value="SpoIIE"/>
    <property type="match status" value="1"/>
</dbReference>
<reference evidence="3 4" key="1">
    <citation type="submission" date="2018-06" db="EMBL/GenBank/DDBJ databases">
        <title>Sphaerisporangium craniellae sp. nov., isolated from a marine sponge in the South China Sea.</title>
        <authorList>
            <person name="Li L."/>
        </authorList>
    </citation>
    <scope>NUCLEOTIDE SEQUENCE [LARGE SCALE GENOMIC DNA]</scope>
    <source>
        <strain evidence="3 4">LHW63015</strain>
    </source>
</reference>
<sequence>MSAVPPDGLTASRPAQELIRRQLDRLRGDMRRDAVISATVCELAARMGIRPVDASEYLAGLSRESGVDVLEVALSMRGGEPPSIPEEARTRVPEWINVALQVPHVSACYLVPINDRAGRVIDFYYAAMSPGATDVTGRSADRLTGHRLIVRNPGVVRSSLYDEYVRVMETGESMHRGPFEYVEVLGDRLWPASITARAVRAADGLLTSWRAHDDEERLVAGWERAQRIAELGWGEWNLATGKVRWTRQMYEIFGREDGEGPMPIDVFPGKIVPEDQAVVDEGVRTLLEYREAAETEFRAMHRHGVRHIRMVSEPVLDSAGVLIAIRVLAIDITASRRRERALAAAHSRAVQARRQAAEEQRVAARLQDTLLPLRRGALDLPGLRVGLRYYPGEEVDRLGGDWYKARTLPDGRVLLAVGDAMGHGLTAASLMAQMRSGLAGLAYTGAPADRLGTWLNELIYHGAGAITVTGTAIIGHFDPETGELAWICAGHPAPVLLRDGTATLLQVRPGPIMGAMESPSYTLETTPLRRGDLVLLYTDGVVERRGRDIEEGFEALLAAAHGAAAEEDPERVLDRVLGELRDERGEDDICILAVRVL</sequence>
<dbReference type="Proteomes" id="UP000253303">
    <property type="component" value="Unassembled WGS sequence"/>
</dbReference>
<dbReference type="PANTHER" id="PTHR43156">
    <property type="entry name" value="STAGE II SPORULATION PROTEIN E-RELATED"/>
    <property type="match status" value="1"/>
</dbReference>
<dbReference type="InterPro" id="IPR036457">
    <property type="entry name" value="PPM-type-like_dom_sf"/>
</dbReference>
<dbReference type="InterPro" id="IPR052016">
    <property type="entry name" value="Bact_Sigma-Reg"/>
</dbReference>
<dbReference type="InterPro" id="IPR001932">
    <property type="entry name" value="PPM-type_phosphatase-like_dom"/>
</dbReference>